<evidence type="ECO:0000256" key="7">
    <source>
        <dbReference type="ARBA" id="ARBA00022842"/>
    </source>
</evidence>
<evidence type="ECO:0008006" key="13">
    <source>
        <dbReference type="Google" id="ProtNLM"/>
    </source>
</evidence>
<reference evidence="11" key="1">
    <citation type="submission" date="2019-11" db="EMBL/GenBank/DDBJ databases">
        <title>Leishmania tarentolae CDS.</title>
        <authorList>
            <person name="Goto Y."/>
            <person name="Yamagishi J."/>
        </authorList>
    </citation>
    <scope>NUCLEOTIDE SEQUENCE [LARGE SCALE GENOMIC DNA]</scope>
    <source>
        <strain evidence="11">Parrot Tar II</strain>
    </source>
</reference>
<dbReference type="GO" id="GO:0006302">
    <property type="term" value="P:double-strand break repair"/>
    <property type="evidence" value="ECO:0007669"/>
    <property type="project" value="TreeGrafter"/>
</dbReference>
<protein>
    <recommendedName>
        <fullName evidence="13">Endonuclease/exonuclease/phosphatase domain-containing protein</fullName>
    </recommendedName>
</protein>
<feature type="region of interest" description="Disordered" evidence="10">
    <location>
        <begin position="77"/>
        <end position="113"/>
    </location>
</feature>
<dbReference type="PANTHER" id="PTHR15822:SF4">
    <property type="entry name" value="TYROSYL-DNA PHOSPHODIESTERASE 2"/>
    <property type="match status" value="1"/>
</dbReference>
<organism evidence="11 12">
    <name type="scientific">Leishmania tarentolae</name>
    <name type="common">Sauroleishmania tarentolae</name>
    <dbReference type="NCBI Taxonomy" id="5689"/>
    <lineage>
        <taxon>Eukaryota</taxon>
        <taxon>Discoba</taxon>
        <taxon>Euglenozoa</taxon>
        <taxon>Kinetoplastea</taxon>
        <taxon>Metakinetoplastina</taxon>
        <taxon>Trypanosomatida</taxon>
        <taxon>Trypanosomatidae</taxon>
        <taxon>Leishmaniinae</taxon>
        <taxon>Leishmania</taxon>
        <taxon>lizard Leishmania</taxon>
    </lineage>
</organism>
<dbReference type="VEuPathDB" id="TriTrypDB:LtaPh_1607100"/>
<keyword evidence="6" id="KW-0378">Hydrolase</keyword>
<feature type="compositionally biased region" description="Pro residues" evidence="10">
    <location>
        <begin position="94"/>
        <end position="112"/>
    </location>
</feature>
<keyword evidence="8" id="KW-0234">DNA repair</keyword>
<keyword evidence="5" id="KW-0227">DNA damage</keyword>
<accession>A0A640KE02</accession>
<name>A0A640KE02_LEITA</name>
<sequence length="194" mass="21286">MPRCHTHTHTLWGNNSSMLRHRLHCAGVTHRTRSHDMYWRHGVAALFRRTCAVRPCGSVSAVVHACRCAATATLSVAPSSPTASGTTPTLKPSPQQPPATPQSPRPPTPPPLSLLSWAVDGSGHTHHRCRRRLSMQERIPFICETIRATAPDVVALQDSTSELAEALTNGPDESILEKSWTPVLERRLRLYGAD</sequence>
<dbReference type="GO" id="GO:0046872">
    <property type="term" value="F:metal ion binding"/>
    <property type="evidence" value="ECO:0007669"/>
    <property type="project" value="UniProtKB-KW"/>
</dbReference>
<keyword evidence="7" id="KW-0460">Magnesium</keyword>
<evidence type="ECO:0000256" key="8">
    <source>
        <dbReference type="ARBA" id="ARBA00023204"/>
    </source>
</evidence>
<keyword evidence="9" id="KW-0539">Nucleus</keyword>
<gene>
    <name evidence="11" type="ORF">LtaPh_1607100</name>
</gene>
<evidence type="ECO:0000256" key="1">
    <source>
        <dbReference type="ARBA" id="ARBA00001946"/>
    </source>
</evidence>
<dbReference type="OrthoDB" id="9975959at2759"/>
<proteinExistence type="predicted"/>
<evidence type="ECO:0000313" key="12">
    <source>
        <dbReference type="Proteomes" id="UP000419144"/>
    </source>
</evidence>
<dbReference type="AlphaFoldDB" id="A0A640KE02"/>
<dbReference type="GO" id="GO:0005737">
    <property type="term" value="C:cytoplasm"/>
    <property type="evidence" value="ECO:0007669"/>
    <property type="project" value="TreeGrafter"/>
</dbReference>
<keyword evidence="4" id="KW-0479">Metal-binding</keyword>
<dbReference type="GO" id="GO:0005634">
    <property type="term" value="C:nucleus"/>
    <property type="evidence" value="ECO:0007669"/>
    <property type="project" value="UniProtKB-SubCell"/>
</dbReference>
<evidence type="ECO:0000313" key="11">
    <source>
        <dbReference type="EMBL" id="GET87431.1"/>
    </source>
</evidence>
<comment type="cofactor">
    <cofactor evidence="1">
        <name>Mg(2+)</name>
        <dbReference type="ChEBI" id="CHEBI:18420"/>
    </cofactor>
</comment>
<keyword evidence="12" id="KW-1185">Reference proteome</keyword>
<keyword evidence="3" id="KW-0540">Nuclease</keyword>
<comment type="subcellular location">
    <subcellularLocation>
        <location evidence="2">Nucleus</location>
    </subcellularLocation>
</comment>
<dbReference type="GO" id="GO:0003697">
    <property type="term" value="F:single-stranded DNA binding"/>
    <property type="evidence" value="ECO:0007669"/>
    <property type="project" value="TreeGrafter"/>
</dbReference>
<dbReference type="PANTHER" id="PTHR15822">
    <property type="entry name" value="TRAF AND TNF RECEPTOR-ASSOCIATED PROTEIN"/>
    <property type="match status" value="1"/>
</dbReference>
<evidence type="ECO:0000256" key="4">
    <source>
        <dbReference type="ARBA" id="ARBA00022723"/>
    </source>
</evidence>
<dbReference type="GO" id="GO:0070260">
    <property type="term" value="F:5'-tyrosyl-DNA phosphodiesterase activity"/>
    <property type="evidence" value="ECO:0007669"/>
    <property type="project" value="TreeGrafter"/>
</dbReference>
<evidence type="ECO:0000256" key="9">
    <source>
        <dbReference type="ARBA" id="ARBA00023242"/>
    </source>
</evidence>
<evidence type="ECO:0000256" key="2">
    <source>
        <dbReference type="ARBA" id="ARBA00004123"/>
    </source>
</evidence>
<dbReference type="GO" id="GO:0004518">
    <property type="term" value="F:nuclease activity"/>
    <property type="evidence" value="ECO:0007669"/>
    <property type="project" value="UniProtKB-KW"/>
</dbReference>
<evidence type="ECO:0000256" key="10">
    <source>
        <dbReference type="SAM" id="MobiDB-lite"/>
    </source>
</evidence>
<evidence type="ECO:0000256" key="5">
    <source>
        <dbReference type="ARBA" id="ARBA00022763"/>
    </source>
</evidence>
<dbReference type="InterPro" id="IPR051547">
    <property type="entry name" value="TDP2-like"/>
</dbReference>
<feature type="compositionally biased region" description="Low complexity" evidence="10">
    <location>
        <begin position="77"/>
        <end position="93"/>
    </location>
</feature>
<comment type="caution">
    <text evidence="11">The sequence shown here is derived from an EMBL/GenBank/DDBJ whole genome shotgun (WGS) entry which is preliminary data.</text>
</comment>
<dbReference type="Proteomes" id="UP000419144">
    <property type="component" value="Unassembled WGS sequence"/>
</dbReference>
<dbReference type="EMBL" id="BLBS01000020">
    <property type="protein sequence ID" value="GET87431.1"/>
    <property type="molecule type" value="Genomic_DNA"/>
</dbReference>
<evidence type="ECO:0000256" key="3">
    <source>
        <dbReference type="ARBA" id="ARBA00022722"/>
    </source>
</evidence>
<evidence type="ECO:0000256" key="6">
    <source>
        <dbReference type="ARBA" id="ARBA00022801"/>
    </source>
</evidence>